<feature type="transmembrane region" description="Helical" evidence="4">
    <location>
        <begin position="66"/>
        <end position="86"/>
    </location>
</feature>
<evidence type="ECO:0000256" key="4">
    <source>
        <dbReference type="SAM" id="Phobius"/>
    </source>
</evidence>
<feature type="transmembrane region" description="Helical" evidence="4">
    <location>
        <begin position="98"/>
        <end position="120"/>
    </location>
</feature>
<comment type="caution">
    <text evidence="6">The sequence shown here is derived from an EMBL/GenBank/DDBJ whole genome shotgun (WGS) entry which is preliminary data.</text>
</comment>
<name>A0ABW5LCN1_9FLAO</name>
<evidence type="ECO:0000313" key="7">
    <source>
        <dbReference type="Proteomes" id="UP001597319"/>
    </source>
</evidence>
<dbReference type="InterPro" id="IPR018060">
    <property type="entry name" value="HTH_AraC"/>
</dbReference>
<dbReference type="Gene3D" id="1.10.10.60">
    <property type="entry name" value="Homeodomain-like"/>
    <property type="match status" value="2"/>
</dbReference>
<dbReference type="Proteomes" id="UP001597319">
    <property type="component" value="Unassembled WGS sequence"/>
</dbReference>
<reference evidence="7" key="1">
    <citation type="journal article" date="2019" name="Int. J. Syst. Evol. Microbiol.">
        <title>The Global Catalogue of Microorganisms (GCM) 10K type strain sequencing project: providing services to taxonomists for standard genome sequencing and annotation.</title>
        <authorList>
            <consortium name="The Broad Institute Genomics Platform"/>
            <consortium name="The Broad Institute Genome Sequencing Center for Infectious Disease"/>
            <person name="Wu L."/>
            <person name="Ma J."/>
        </authorList>
    </citation>
    <scope>NUCLEOTIDE SEQUENCE [LARGE SCALE GENOMIC DNA]</scope>
    <source>
        <strain evidence="7">KCTC 52274</strain>
    </source>
</reference>
<dbReference type="InterPro" id="IPR009057">
    <property type="entry name" value="Homeodomain-like_sf"/>
</dbReference>
<dbReference type="InterPro" id="IPR018062">
    <property type="entry name" value="HTH_AraC-typ_CS"/>
</dbReference>
<keyword evidence="3" id="KW-0804">Transcription</keyword>
<dbReference type="PANTHER" id="PTHR43280">
    <property type="entry name" value="ARAC-FAMILY TRANSCRIPTIONAL REGULATOR"/>
    <property type="match status" value="1"/>
</dbReference>
<feature type="transmembrane region" description="Helical" evidence="4">
    <location>
        <begin position="195"/>
        <end position="217"/>
    </location>
</feature>
<gene>
    <name evidence="6" type="ORF">ACFSR1_06575</name>
</gene>
<dbReference type="PANTHER" id="PTHR43280:SF29">
    <property type="entry name" value="ARAC-FAMILY TRANSCRIPTIONAL REGULATOR"/>
    <property type="match status" value="1"/>
</dbReference>
<evidence type="ECO:0000256" key="1">
    <source>
        <dbReference type="ARBA" id="ARBA00023015"/>
    </source>
</evidence>
<organism evidence="6 7">
    <name type="scientific">Aquimarina rubra</name>
    <dbReference type="NCBI Taxonomy" id="1920033"/>
    <lineage>
        <taxon>Bacteria</taxon>
        <taxon>Pseudomonadati</taxon>
        <taxon>Bacteroidota</taxon>
        <taxon>Flavobacteriia</taxon>
        <taxon>Flavobacteriales</taxon>
        <taxon>Flavobacteriaceae</taxon>
        <taxon>Aquimarina</taxon>
    </lineage>
</organism>
<evidence type="ECO:0000259" key="5">
    <source>
        <dbReference type="PROSITE" id="PS01124"/>
    </source>
</evidence>
<dbReference type="PROSITE" id="PS01124">
    <property type="entry name" value="HTH_ARAC_FAMILY_2"/>
    <property type="match status" value="1"/>
</dbReference>
<proteinExistence type="predicted"/>
<dbReference type="PROSITE" id="PS00041">
    <property type="entry name" value="HTH_ARAC_FAMILY_1"/>
    <property type="match status" value="1"/>
</dbReference>
<dbReference type="Pfam" id="PF12833">
    <property type="entry name" value="HTH_18"/>
    <property type="match status" value="1"/>
</dbReference>
<dbReference type="RefSeq" id="WP_378290831.1">
    <property type="nucleotide sequence ID" value="NZ_JBHULE010000008.1"/>
</dbReference>
<keyword evidence="4" id="KW-0812">Transmembrane</keyword>
<dbReference type="SMART" id="SM00342">
    <property type="entry name" value="HTH_ARAC"/>
    <property type="match status" value="1"/>
</dbReference>
<evidence type="ECO:0000313" key="6">
    <source>
        <dbReference type="EMBL" id="MFD2562330.1"/>
    </source>
</evidence>
<feature type="domain" description="HTH araC/xylS-type" evidence="5">
    <location>
        <begin position="249"/>
        <end position="350"/>
    </location>
</feature>
<feature type="transmembrane region" description="Helical" evidence="4">
    <location>
        <begin position="6"/>
        <end position="26"/>
    </location>
</feature>
<keyword evidence="4" id="KW-1133">Transmembrane helix</keyword>
<dbReference type="SUPFAM" id="SSF46689">
    <property type="entry name" value="Homeodomain-like"/>
    <property type="match status" value="1"/>
</dbReference>
<sequence>MDFEDQILFFFSAVGAFNGLFLSYYFAFIIKERNRANYFLATLLFVISVRVTKSVFLTFYSETSSLFIQVGLTACFLIGPFLYLYTRTVTKPESIGKWNWLLHILPIIVFMTVTGILYPYNEHWYLWQRGHDGILGYMLLFQWTLYLFVSIYQVRFSFSKLVDKTEKPSNLDYWIINIVVGCFLIWLAYNTVQYTSYIVGALSFSFTLYISLMVWFFKRRQHSLSFLSPVIKYKNKAIPDTEALSIADRLPHLFIEEKIHLNSDLKLLDVAKQLETNQHTLSQYLNDTMGQNFSNFVNSYRVESAIEMLQSNKVLTIEGIGNECGFKSNTSFYAAFKKHKGMTPAQFKKSLN</sequence>
<keyword evidence="4" id="KW-0472">Membrane</keyword>
<keyword evidence="1" id="KW-0805">Transcription regulation</keyword>
<feature type="transmembrane region" description="Helical" evidence="4">
    <location>
        <begin position="170"/>
        <end position="189"/>
    </location>
</feature>
<dbReference type="EMBL" id="JBHULE010000008">
    <property type="protein sequence ID" value="MFD2562330.1"/>
    <property type="molecule type" value="Genomic_DNA"/>
</dbReference>
<accession>A0ABW5LCN1</accession>
<evidence type="ECO:0000256" key="2">
    <source>
        <dbReference type="ARBA" id="ARBA00023125"/>
    </source>
</evidence>
<evidence type="ECO:0000256" key="3">
    <source>
        <dbReference type="ARBA" id="ARBA00023163"/>
    </source>
</evidence>
<keyword evidence="2" id="KW-0238">DNA-binding</keyword>
<keyword evidence="7" id="KW-1185">Reference proteome</keyword>
<protein>
    <submittedName>
        <fullName evidence="6">Helix-turn-helix domain-containing protein</fullName>
    </submittedName>
</protein>
<feature type="transmembrane region" description="Helical" evidence="4">
    <location>
        <begin position="38"/>
        <end position="60"/>
    </location>
</feature>
<feature type="transmembrane region" description="Helical" evidence="4">
    <location>
        <begin position="140"/>
        <end position="158"/>
    </location>
</feature>